<proteinExistence type="predicted"/>
<reference evidence="1 2" key="1">
    <citation type="journal article" date="2016" name="Nat. Commun.">
        <title>Thousands of microbial genomes shed light on interconnected biogeochemical processes in an aquifer system.</title>
        <authorList>
            <person name="Anantharaman K."/>
            <person name="Brown C.T."/>
            <person name="Hug L.A."/>
            <person name="Sharon I."/>
            <person name="Castelle C.J."/>
            <person name="Probst A.J."/>
            <person name="Thomas B.C."/>
            <person name="Singh A."/>
            <person name="Wilkins M.J."/>
            <person name="Karaoz U."/>
            <person name="Brodie E.L."/>
            <person name="Williams K.H."/>
            <person name="Hubbard S.S."/>
            <person name="Banfield J.F."/>
        </authorList>
    </citation>
    <scope>NUCLEOTIDE SEQUENCE [LARGE SCALE GENOMIC DNA]</scope>
</reference>
<evidence type="ECO:0000313" key="2">
    <source>
        <dbReference type="Proteomes" id="UP000178565"/>
    </source>
</evidence>
<comment type="caution">
    <text evidence="1">The sequence shown here is derived from an EMBL/GenBank/DDBJ whole genome shotgun (WGS) entry which is preliminary data.</text>
</comment>
<name>A0A1F5KSV3_9BACT</name>
<protein>
    <submittedName>
        <fullName evidence="1">Uncharacterized protein</fullName>
    </submittedName>
</protein>
<gene>
    <name evidence="1" type="ORF">A3B45_03075</name>
</gene>
<dbReference type="AlphaFoldDB" id="A0A1F5KSV3"/>
<accession>A0A1F5KSV3</accession>
<dbReference type="Proteomes" id="UP000178565">
    <property type="component" value="Unassembled WGS sequence"/>
</dbReference>
<sequence length="179" mass="20490">MPKSEFEKLWGWVAVPYEVRFTKGAWNEGHPVVNSPRSDTNGSISGMGPLPYEVRRLNSIFVQGHRRRVNERIEHYSGETAVMSWERMTKGGRFSPRRDSHICHGRRYWDDELVPGSILRAMRALRDYPTEPRELDSGEDGVEEADWSSLVRVNDGLKPPTIASMINPQLLQQLQALTT</sequence>
<dbReference type="EMBL" id="MFDM01000010">
    <property type="protein sequence ID" value="OGE44003.1"/>
    <property type="molecule type" value="Genomic_DNA"/>
</dbReference>
<organism evidence="1 2">
    <name type="scientific">Candidatus Daviesbacteria bacterium RIFCSPLOWO2_01_FULL_39_12</name>
    <dbReference type="NCBI Taxonomy" id="1797785"/>
    <lineage>
        <taxon>Bacteria</taxon>
        <taxon>Candidatus Daviesiibacteriota</taxon>
    </lineage>
</organism>
<evidence type="ECO:0000313" key="1">
    <source>
        <dbReference type="EMBL" id="OGE44003.1"/>
    </source>
</evidence>